<reference evidence="3" key="1">
    <citation type="journal article" date="2016" name="Proc. Natl. Acad. Sci. U.S.A.">
        <title>Lipid metabolic changes in an early divergent fungus govern the establishment of a mutualistic symbiosis with endobacteria.</title>
        <authorList>
            <person name="Lastovetsky O.A."/>
            <person name="Gaspar M.L."/>
            <person name="Mondo S.J."/>
            <person name="LaButti K.M."/>
            <person name="Sandor L."/>
            <person name="Grigoriev I.V."/>
            <person name="Henry S.A."/>
            <person name="Pawlowska T.E."/>
        </authorList>
    </citation>
    <scope>NUCLEOTIDE SEQUENCE [LARGE SCALE GENOMIC DNA]</scope>
    <source>
        <strain evidence="3">ATCC 52814</strain>
    </source>
</reference>
<dbReference type="PANTHER" id="PTHR21325:SF31">
    <property type="entry name" value="GH22081P-RELATED"/>
    <property type="match status" value="1"/>
</dbReference>
<evidence type="ECO:0000313" key="3">
    <source>
        <dbReference type="EMBL" id="ORE01401.1"/>
    </source>
</evidence>
<dbReference type="Proteomes" id="UP000242414">
    <property type="component" value="Unassembled WGS sequence"/>
</dbReference>
<dbReference type="OrthoDB" id="10265800at2759"/>
<dbReference type="InterPro" id="IPR038885">
    <property type="entry name" value="PLB1"/>
</dbReference>
<sequence length="288" mass="32228">MKLTIFLLFLLGGLIVLVSAFSFPDISQCPPLPQRPPPESVHDLRPDDIKVIAAMGDSITAGLAAINVKTDNSIANYIKHYNQELVETFFCFEPYHNYPVDQLNAAQTGSTSSGLGDQVQYLLKYIGPNTPLAHEWKMIHLYIGYNDISAHCLPGMTPVNYGRNVYNNLKTLISNVDKAFINILSVQHFNELIQIPPKHPGYVKQFADKSINVHDHECICCSNGGLERMGKQVDMYNEQLKEVVARLNRELAGTIIEDLLGIKRQKDVAIVYQPLDTYSVTVPVDSIR</sequence>
<keyword evidence="1" id="KW-0175">Coiled coil</keyword>
<dbReference type="AlphaFoldDB" id="A0A1X0QNT3"/>
<dbReference type="VEuPathDB" id="FungiDB:BCV72DRAFT_253107"/>
<gene>
    <name evidence="3" type="ORF">BCV72DRAFT_253107</name>
</gene>
<dbReference type="PANTHER" id="PTHR21325">
    <property type="entry name" value="PHOSPHOLIPASE B, PLB1"/>
    <property type="match status" value="1"/>
</dbReference>
<dbReference type="Pfam" id="PF00657">
    <property type="entry name" value="Lipase_GDSL"/>
    <property type="match status" value="1"/>
</dbReference>
<evidence type="ECO:0000256" key="2">
    <source>
        <dbReference type="SAM" id="SignalP"/>
    </source>
</evidence>
<dbReference type="GO" id="GO:0004620">
    <property type="term" value="F:phospholipase activity"/>
    <property type="evidence" value="ECO:0007669"/>
    <property type="project" value="InterPro"/>
</dbReference>
<name>A0A1X0QNT3_RHIZD</name>
<proteinExistence type="predicted"/>
<dbReference type="Gene3D" id="3.40.50.1110">
    <property type="entry name" value="SGNH hydrolase"/>
    <property type="match status" value="1"/>
</dbReference>
<evidence type="ECO:0008006" key="4">
    <source>
        <dbReference type="Google" id="ProtNLM"/>
    </source>
</evidence>
<organism evidence="3">
    <name type="scientific">Rhizopus microsporus var. microsporus</name>
    <dbReference type="NCBI Taxonomy" id="86635"/>
    <lineage>
        <taxon>Eukaryota</taxon>
        <taxon>Fungi</taxon>
        <taxon>Fungi incertae sedis</taxon>
        <taxon>Mucoromycota</taxon>
        <taxon>Mucoromycotina</taxon>
        <taxon>Mucoromycetes</taxon>
        <taxon>Mucorales</taxon>
        <taxon>Mucorineae</taxon>
        <taxon>Rhizopodaceae</taxon>
        <taxon>Rhizopus</taxon>
    </lineage>
</organism>
<dbReference type="SUPFAM" id="SSF52266">
    <property type="entry name" value="SGNH hydrolase"/>
    <property type="match status" value="1"/>
</dbReference>
<feature type="coiled-coil region" evidence="1">
    <location>
        <begin position="226"/>
        <end position="257"/>
    </location>
</feature>
<evidence type="ECO:0000256" key="1">
    <source>
        <dbReference type="SAM" id="Coils"/>
    </source>
</evidence>
<feature type="chain" id="PRO_5013027040" description="SGNH hydrolase" evidence="2">
    <location>
        <begin position="21"/>
        <end position="288"/>
    </location>
</feature>
<dbReference type="InterPro" id="IPR036514">
    <property type="entry name" value="SGNH_hydro_sf"/>
</dbReference>
<accession>A0A1X0QNT3</accession>
<dbReference type="EMBL" id="KV922140">
    <property type="protein sequence ID" value="ORE01401.1"/>
    <property type="molecule type" value="Genomic_DNA"/>
</dbReference>
<dbReference type="InterPro" id="IPR001087">
    <property type="entry name" value="GDSL"/>
</dbReference>
<protein>
    <recommendedName>
        <fullName evidence="4">SGNH hydrolase</fullName>
    </recommendedName>
</protein>
<keyword evidence="2" id="KW-0732">Signal</keyword>
<feature type="signal peptide" evidence="2">
    <location>
        <begin position="1"/>
        <end position="20"/>
    </location>
</feature>
<dbReference type="GO" id="GO:0006644">
    <property type="term" value="P:phospholipid metabolic process"/>
    <property type="evidence" value="ECO:0007669"/>
    <property type="project" value="TreeGrafter"/>
</dbReference>